<comment type="caution">
    <text evidence="3">The sequence shown here is derived from an EMBL/GenBank/DDBJ whole genome shotgun (WGS) entry which is preliminary data.</text>
</comment>
<gene>
    <name evidence="3" type="ORF">MA20_40990</name>
</gene>
<dbReference type="GO" id="GO:0003677">
    <property type="term" value="F:DNA binding"/>
    <property type="evidence" value="ECO:0007669"/>
    <property type="project" value="UniProtKB-KW"/>
</dbReference>
<dbReference type="Gene3D" id="1.10.443.10">
    <property type="entry name" value="Intergrase catalytic core"/>
    <property type="match status" value="1"/>
</dbReference>
<dbReference type="AlphaFoldDB" id="A0A0A3XHW4"/>
<dbReference type="EMBL" id="JRPN01000039">
    <property type="protein sequence ID" value="KGT73895.1"/>
    <property type="molecule type" value="Genomic_DNA"/>
</dbReference>
<sequence>MGGGTVALPDYVRPVPKPNGRTYYYFEKFRRTKQQWPRVRIPADPLSVEFARWAALLPRLDASQDATGAWSWSFLDVMDRRHDLPAPADCAAFWAAVDKADDIGRKLQAGIRRTFSSLIVEFKSHRAYTDDIGDSMREQYDRYMATIEAAWGDTAVDSLEPVEIQGVLDKGFADKPAAGRLFRATLSRIISWGIPRGYRKDNPVDHTERTDSEGTYSPWTPEAFDLFFEYARVDLHVAVYSGLFTGQRKVDVLKMVRPRDSAAEMPIVAQKTSDRVPVQIHSEYRKIIAAAPNGEDKAKDLPPQVLLHLRADGRPWTYEGFKTAWGREMEKEVNGKTPLAIMQEKRWTFHGLRKNAVNMLLEVGCTEEQVGAIVGMSAAMVHHYSKEVSKFRLARSAMKILETGWEAQRVHVLGARKRSD</sequence>
<dbReference type="Gene3D" id="1.10.150.130">
    <property type="match status" value="1"/>
</dbReference>
<dbReference type="Proteomes" id="UP000030377">
    <property type="component" value="Unassembled WGS sequence"/>
</dbReference>
<dbReference type="InterPro" id="IPR011010">
    <property type="entry name" value="DNA_brk_join_enz"/>
</dbReference>
<evidence type="ECO:0000256" key="1">
    <source>
        <dbReference type="ARBA" id="ARBA00023125"/>
    </source>
</evidence>
<dbReference type="SUPFAM" id="SSF56349">
    <property type="entry name" value="DNA breaking-rejoining enzymes"/>
    <property type="match status" value="1"/>
</dbReference>
<evidence type="ECO:0008006" key="5">
    <source>
        <dbReference type="Google" id="ProtNLM"/>
    </source>
</evidence>
<dbReference type="GO" id="GO:0015074">
    <property type="term" value="P:DNA integration"/>
    <property type="evidence" value="ECO:0007669"/>
    <property type="project" value="InterPro"/>
</dbReference>
<dbReference type="InterPro" id="IPR010998">
    <property type="entry name" value="Integrase_recombinase_N"/>
</dbReference>
<reference evidence="3 4" key="1">
    <citation type="submission" date="2014-09" db="EMBL/GenBank/DDBJ databases">
        <title>Draft genome of Bradyrhizobium japonicum Is-34.</title>
        <authorList>
            <person name="Tsurumaru H."/>
            <person name="Yamakawa T."/>
            <person name="Hashimoto S."/>
            <person name="Okizaki K."/>
            <person name="Kanesaki Y."/>
            <person name="Yoshikawa H."/>
            <person name="Yajima S."/>
        </authorList>
    </citation>
    <scope>NUCLEOTIDE SEQUENCE [LARGE SCALE GENOMIC DNA]</scope>
    <source>
        <strain evidence="3 4">Is-34</strain>
    </source>
</reference>
<keyword evidence="1" id="KW-0238">DNA-binding</keyword>
<dbReference type="GO" id="GO:0006310">
    <property type="term" value="P:DNA recombination"/>
    <property type="evidence" value="ECO:0007669"/>
    <property type="project" value="UniProtKB-KW"/>
</dbReference>
<proteinExistence type="predicted"/>
<evidence type="ECO:0000313" key="4">
    <source>
        <dbReference type="Proteomes" id="UP000030377"/>
    </source>
</evidence>
<accession>A0A0A3XHW4</accession>
<evidence type="ECO:0000313" key="3">
    <source>
        <dbReference type="EMBL" id="KGT73895.1"/>
    </source>
</evidence>
<keyword evidence="2" id="KW-0233">DNA recombination</keyword>
<evidence type="ECO:0000256" key="2">
    <source>
        <dbReference type="ARBA" id="ARBA00023172"/>
    </source>
</evidence>
<dbReference type="InterPro" id="IPR013762">
    <property type="entry name" value="Integrase-like_cat_sf"/>
</dbReference>
<name>A0A0A3XHW4_BRAJP</name>
<protein>
    <recommendedName>
        <fullName evidence="5">Integrase</fullName>
    </recommendedName>
</protein>
<organism evidence="3 4">
    <name type="scientific">Bradyrhizobium japonicum</name>
    <dbReference type="NCBI Taxonomy" id="375"/>
    <lineage>
        <taxon>Bacteria</taxon>
        <taxon>Pseudomonadati</taxon>
        <taxon>Pseudomonadota</taxon>
        <taxon>Alphaproteobacteria</taxon>
        <taxon>Hyphomicrobiales</taxon>
        <taxon>Nitrobacteraceae</taxon>
        <taxon>Bradyrhizobium</taxon>
    </lineage>
</organism>